<dbReference type="RefSeq" id="WP_185528018.1">
    <property type="nucleotide sequence ID" value="NZ_JAARWN010000028.1"/>
</dbReference>
<sequence>MAKVSFQNTIANYKLLYDAQESLFPYTIFRMENNTPFSVLGNITTTTIGIIEEDGATIEYMGTHFGPLCKGFYFSIPGVFEFYGKAILLERTGYNGNLSMGHVHAKNPVSLDSLFSETSLILPRMAGTPTLNYITLTKGQIVELPQSSYIYVSSGEIQLRSPQHHTLLSPQDIHFIHGTELATIEVQSELGKCFLIQAF</sequence>
<reference evidence="1 2" key="1">
    <citation type="submission" date="2020-03" db="EMBL/GenBank/DDBJ databases">
        <title>Soil Listeria distribution.</title>
        <authorList>
            <person name="Liao J."/>
            <person name="Wiedmann M."/>
        </authorList>
    </citation>
    <scope>NUCLEOTIDE SEQUENCE [LARGE SCALE GENOMIC DNA]</scope>
    <source>
        <strain evidence="1 2">FSL L7-0741</strain>
    </source>
</reference>
<proteinExistence type="predicted"/>
<gene>
    <name evidence="1" type="ORF">HCA69_16090</name>
</gene>
<name>A0A7X1CRA1_9LIST</name>
<comment type="caution">
    <text evidence="1">The sequence shown here is derived from an EMBL/GenBank/DDBJ whole genome shotgun (WGS) entry which is preliminary data.</text>
</comment>
<dbReference type="Proteomes" id="UP000535908">
    <property type="component" value="Unassembled WGS sequence"/>
</dbReference>
<dbReference type="EMBL" id="JAARWN010000028">
    <property type="protein sequence ID" value="MBC1937883.1"/>
    <property type="molecule type" value="Genomic_DNA"/>
</dbReference>
<dbReference type="AlphaFoldDB" id="A0A7X1CRA1"/>
<evidence type="ECO:0000313" key="1">
    <source>
        <dbReference type="EMBL" id="MBC1937883.1"/>
    </source>
</evidence>
<accession>A0A7X1CRA1</accession>
<organism evidence="1 2">
    <name type="scientific">Listeria grandensis</name>
    <dbReference type="NCBI Taxonomy" id="1494963"/>
    <lineage>
        <taxon>Bacteria</taxon>
        <taxon>Bacillati</taxon>
        <taxon>Bacillota</taxon>
        <taxon>Bacilli</taxon>
        <taxon>Bacillales</taxon>
        <taxon>Listeriaceae</taxon>
        <taxon>Listeria</taxon>
    </lineage>
</organism>
<protein>
    <submittedName>
        <fullName evidence="1">Uncharacterized protein</fullName>
    </submittedName>
</protein>
<evidence type="ECO:0000313" key="2">
    <source>
        <dbReference type="Proteomes" id="UP000535908"/>
    </source>
</evidence>